<dbReference type="Gene3D" id="3.40.30.10">
    <property type="entry name" value="Glutaredoxin"/>
    <property type="match status" value="1"/>
</dbReference>
<protein>
    <recommendedName>
        <fullName evidence="3">RedB protein</fullName>
    </recommendedName>
</protein>
<dbReference type="Proteomes" id="UP000027982">
    <property type="component" value="Chromosome"/>
</dbReference>
<dbReference type="InterPro" id="IPR036249">
    <property type="entry name" value="Thioredoxin-like_sf"/>
</dbReference>
<evidence type="ECO:0000313" key="2">
    <source>
        <dbReference type="Proteomes" id="UP000027982"/>
    </source>
</evidence>
<dbReference type="HOGENOM" id="CLU_118579_0_0_0"/>
<dbReference type="eggNOG" id="COG0526">
    <property type="taxonomic scope" value="Bacteria"/>
</dbReference>
<dbReference type="EMBL" id="CP007139">
    <property type="protein sequence ID" value="AIE87124.1"/>
    <property type="molecule type" value="Genomic_DNA"/>
</dbReference>
<name>A0A068NYN3_FIMGI</name>
<dbReference type="RefSeq" id="WP_025228954.1">
    <property type="nucleotide sequence ID" value="NZ_CP007139.1"/>
</dbReference>
<reference evidence="1 2" key="1">
    <citation type="journal article" date="2014" name="PLoS ONE">
        <title>The first complete genome sequence of the class fimbriimonadia in the phylum armatimonadetes.</title>
        <authorList>
            <person name="Hu Z.Y."/>
            <person name="Wang Y.Z."/>
            <person name="Im W.T."/>
            <person name="Wang S.Y."/>
            <person name="Zhao G.P."/>
            <person name="Zheng H.J."/>
            <person name="Quan Z.X."/>
        </authorList>
    </citation>
    <scope>NUCLEOTIDE SEQUENCE [LARGE SCALE GENOMIC DNA]</scope>
    <source>
        <strain evidence="1">Gsoil 348</strain>
    </source>
</reference>
<gene>
    <name evidence="1" type="ORF">OP10G_3756</name>
</gene>
<dbReference type="OrthoDB" id="1495450at2"/>
<dbReference type="AlphaFoldDB" id="A0A068NYN3"/>
<proteinExistence type="predicted"/>
<organism evidence="1 2">
    <name type="scientific">Fimbriimonas ginsengisoli Gsoil 348</name>
    <dbReference type="NCBI Taxonomy" id="661478"/>
    <lineage>
        <taxon>Bacteria</taxon>
        <taxon>Bacillati</taxon>
        <taxon>Armatimonadota</taxon>
        <taxon>Fimbriimonadia</taxon>
        <taxon>Fimbriimonadales</taxon>
        <taxon>Fimbriimonadaceae</taxon>
        <taxon>Fimbriimonas</taxon>
    </lineage>
</organism>
<evidence type="ECO:0000313" key="1">
    <source>
        <dbReference type="EMBL" id="AIE87124.1"/>
    </source>
</evidence>
<sequence>MQAKRLTWPILVLWGAFVLSGFAALAVRESSPGAGAQPPKAEAARGKCRLLVFIHPECPCSRSTLAELDRLLSAAPTRPITEVYVYAPHTESRGWAMGSLYKQAVAIRFTEVRLDPDGDIAKRYKVQTSGQTVLYSPKGVLLFSGGITASRAHEGDNDGRDAILAFLAGTGSNVTSTPVYGCSFGFTNNGR</sequence>
<dbReference type="SUPFAM" id="SSF52833">
    <property type="entry name" value="Thioredoxin-like"/>
    <property type="match status" value="1"/>
</dbReference>
<evidence type="ECO:0008006" key="3">
    <source>
        <dbReference type="Google" id="ProtNLM"/>
    </source>
</evidence>
<accession>A0A068NYN3</accession>
<dbReference type="STRING" id="661478.OP10G_3756"/>
<keyword evidence="2" id="KW-1185">Reference proteome</keyword>
<dbReference type="KEGG" id="fgi:OP10G_3756"/>